<feature type="domain" description="N-acetyltransferase" evidence="3">
    <location>
        <begin position="167"/>
        <end position="317"/>
    </location>
</feature>
<reference evidence="4 5" key="1">
    <citation type="submission" date="2019-11" db="EMBL/GenBank/DDBJ databases">
        <authorList>
            <person name="Jiang L.-Q."/>
        </authorList>
    </citation>
    <scope>NUCLEOTIDE SEQUENCE [LARGE SCALE GENOMIC DNA]</scope>
    <source>
        <strain evidence="4 5">YIM 132087</strain>
    </source>
</reference>
<evidence type="ECO:0000256" key="1">
    <source>
        <dbReference type="ARBA" id="ARBA00022679"/>
    </source>
</evidence>
<evidence type="ECO:0000259" key="3">
    <source>
        <dbReference type="PROSITE" id="PS51186"/>
    </source>
</evidence>
<keyword evidence="1 4" id="KW-0808">Transferase</keyword>
<dbReference type="PANTHER" id="PTHR43877">
    <property type="entry name" value="AMINOALKYLPHOSPHONATE N-ACETYLTRANSFERASE-RELATED-RELATED"/>
    <property type="match status" value="1"/>
</dbReference>
<dbReference type="PANTHER" id="PTHR43877:SF2">
    <property type="entry name" value="AMINOALKYLPHOSPHONATE N-ACETYLTRANSFERASE-RELATED"/>
    <property type="match status" value="1"/>
</dbReference>
<dbReference type="InterPro" id="IPR016181">
    <property type="entry name" value="Acyl_CoA_acyltransferase"/>
</dbReference>
<name>A0A7K1FHW7_9ACTN</name>
<dbReference type="Pfam" id="PF00583">
    <property type="entry name" value="Acetyltransf_1"/>
    <property type="match status" value="1"/>
</dbReference>
<sequence length="317" mass="34892">MSLQSRPLEKSDAPAMVEIIAEMEALEPADEFWDVEEVLEEFDSPTTDAARGTVGITDGDRLVAFGSLSISQPVGVWKAGLFGGVRTDYLEQGLGRRLLDELTAGATAIRDADHPGMPGELKIWVRDRRPRLTRLAKSAGYEPWRYFQDMRHTLGDLPELPPAPAGIEILPWSPDLDDSTLVASNDSFADHWGSAPIDPVRWKSYFADSSSFRGADSLVAVDEQGVVAFVLVEEFPAETAALGFRVGYIARVGTARRGRGRGLATTLLIHSLHRLQAQGYEYAELNVDSDSPTGAGRLYRRIGFEPTHLNTTYGRRF</sequence>
<feature type="domain" description="N-acetyltransferase" evidence="3">
    <location>
        <begin position="3"/>
        <end position="164"/>
    </location>
</feature>
<comment type="caution">
    <text evidence="4">The sequence shown here is derived from an EMBL/GenBank/DDBJ whole genome shotgun (WGS) entry which is preliminary data.</text>
</comment>
<proteinExistence type="predicted"/>
<dbReference type="AlphaFoldDB" id="A0A7K1FHW7"/>
<dbReference type="RefSeq" id="WP_154767506.1">
    <property type="nucleotide sequence ID" value="NZ_WLYK01000001.1"/>
</dbReference>
<evidence type="ECO:0000256" key="2">
    <source>
        <dbReference type="ARBA" id="ARBA00023315"/>
    </source>
</evidence>
<dbReference type="Proteomes" id="UP000460221">
    <property type="component" value="Unassembled WGS sequence"/>
</dbReference>
<gene>
    <name evidence="4" type="ORF">GIS00_07110</name>
</gene>
<protein>
    <submittedName>
        <fullName evidence="4">GNAT family N-acetyltransferase</fullName>
    </submittedName>
</protein>
<dbReference type="PROSITE" id="PS51186">
    <property type="entry name" value="GNAT"/>
    <property type="match status" value="2"/>
</dbReference>
<dbReference type="Gene3D" id="3.40.630.30">
    <property type="match status" value="1"/>
</dbReference>
<evidence type="ECO:0000313" key="4">
    <source>
        <dbReference type="EMBL" id="MTD13711.1"/>
    </source>
</evidence>
<keyword evidence="2" id="KW-0012">Acyltransferase</keyword>
<keyword evidence="5" id="KW-1185">Reference proteome</keyword>
<dbReference type="EMBL" id="WLYK01000001">
    <property type="protein sequence ID" value="MTD13711.1"/>
    <property type="molecule type" value="Genomic_DNA"/>
</dbReference>
<dbReference type="SUPFAM" id="SSF55729">
    <property type="entry name" value="Acyl-CoA N-acyltransferases (Nat)"/>
    <property type="match status" value="2"/>
</dbReference>
<accession>A0A7K1FHW7</accession>
<evidence type="ECO:0000313" key="5">
    <source>
        <dbReference type="Proteomes" id="UP000460221"/>
    </source>
</evidence>
<dbReference type="InterPro" id="IPR050832">
    <property type="entry name" value="Bact_Acetyltransf"/>
</dbReference>
<dbReference type="GO" id="GO:0016747">
    <property type="term" value="F:acyltransferase activity, transferring groups other than amino-acyl groups"/>
    <property type="evidence" value="ECO:0007669"/>
    <property type="project" value="InterPro"/>
</dbReference>
<dbReference type="InterPro" id="IPR000182">
    <property type="entry name" value="GNAT_dom"/>
</dbReference>
<organism evidence="4 5">
    <name type="scientific">Nakamurella alba</name>
    <dbReference type="NCBI Taxonomy" id="2665158"/>
    <lineage>
        <taxon>Bacteria</taxon>
        <taxon>Bacillati</taxon>
        <taxon>Actinomycetota</taxon>
        <taxon>Actinomycetes</taxon>
        <taxon>Nakamurellales</taxon>
        <taxon>Nakamurellaceae</taxon>
        <taxon>Nakamurella</taxon>
    </lineage>
</organism>